<protein>
    <submittedName>
        <fullName evidence="1">Uncharacterized protein</fullName>
    </submittedName>
</protein>
<keyword evidence="2" id="KW-1185">Reference proteome</keyword>
<evidence type="ECO:0000313" key="2">
    <source>
        <dbReference type="Proteomes" id="UP000828048"/>
    </source>
</evidence>
<dbReference type="EMBL" id="CM037152">
    <property type="protein sequence ID" value="KAH7833110.1"/>
    <property type="molecule type" value="Genomic_DNA"/>
</dbReference>
<proteinExistence type="predicted"/>
<evidence type="ECO:0000313" key="1">
    <source>
        <dbReference type="EMBL" id="KAH7833110.1"/>
    </source>
</evidence>
<sequence length="120" mass="13551">MTTHSPGLEVEYGNPFKWASKIPLSFLSPPPKVGLIQRSINFMAMKTRTGGVFYLHQLNQMRDYVSGLSTKAEIEHALYKRPSIDTMYYCLRTSFLRFSAPHESTMIIRSLGSKVSSSAD</sequence>
<comment type="caution">
    <text evidence="1">The sequence shown here is derived from an EMBL/GenBank/DDBJ whole genome shotgun (WGS) entry which is preliminary data.</text>
</comment>
<organism evidence="1 2">
    <name type="scientific">Vaccinium darrowii</name>
    <dbReference type="NCBI Taxonomy" id="229202"/>
    <lineage>
        <taxon>Eukaryota</taxon>
        <taxon>Viridiplantae</taxon>
        <taxon>Streptophyta</taxon>
        <taxon>Embryophyta</taxon>
        <taxon>Tracheophyta</taxon>
        <taxon>Spermatophyta</taxon>
        <taxon>Magnoliopsida</taxon>
        <taxon>eudicotyledons</taxon>
        <taxon>Gunneridae</taxon>
        <taxon>Pentapetalae</taxon>
        <taxon>asterids</taxon>
        <taxon>Ericales</taxon>
        <taxon>Ericaceae</taxon>
        <taxon>Vaccinioideae</taxon>
        <taxon>Vaccinieae</taxon>
        <taxon>Vaccinium</taxon>
    </lineage>
</organism>
<name>A0ACB7WX65_9ERIC</name>
<reference evidence="1 2" key="1">
    <citation type="journal article" date="2021" name="Hortic Res">
        <title>High-quality reference genome and annotation aids understanding of berry development for evergreen blueberry (Vaccinium darrowii).</title>
        <authorList>
            <person name="Yu J."/>
            <person name="Hulse-Kemp A.M."/>
            <person name="Babiker E."/>
            <person name="Staton M."/>
        </authorList>
    </citation>
    <scope>NUCLEOTIDE SEQUENCE [LARGE SCALE GENOMIC DNA]</scope>
    <source>
        <strain evidence="2">cv. NJ 8807/NJ 8810</strain>
        <tissue evidence="1">Young leaf</tissue>
    </source>
</reference>
<accession>A0ACB7WX65</accession>
<dbReference type="Proteomes" id="UP000828048">
    <property type="component" value="Chromosome 2"/>
</dbReference>
<gene>
    <name evidence="1" type="ORF">Vadar_003229</name>
</gene>